<feature type="chain" id="PRO_5044796388" description="Cuticle protein 7" evidence="3">
    <location>
        <begin position="23"/>
        <end position="180"/>
    </location>
</feature>
<dbReference type="GO" id="GO:0042302">
    <property type="term" value="F:structural constituent of cuticle"/>
    <property type="evidence" value="ECO:0007669"/>
    <property type="project" value="UniProtKB-UniRule"/>
</dbReference>
<comment type="caution">
    <text evidence="4">The sequence shown here is derived from an EMBL/GenBank/DDBJ whole genome shotgun (WGS) entry which is preliminary data.</text>
</comment>
<dbReference type="PRINTS" id="PR00947">
    <property type="entry name" value="CUTICLE"/>
</dbReference>
<dbReference type="InterPro" id="IPR000618">
    <property type="entry name" value="Insect_cuticle"/>
</dbReference>
<evidence type="ECO:0000313" key="5">
    <source>
        <dbReference type="Proteomes" id="UP001627154"/>
    </source>
</evidence>
<protein>
    <recommendedName>
        <fullName evidence="6">Cuticle protein 7</fullName>
    </recommendedName>
</protein>
<evidence type="ECO:0008006" key="6">
    <source>
        <dbReference type="Google" id="ProtNLM"/>
    </source>
</evidence>
<dbReference type="PROSITE" id="PS00233">
    <property type="entry name" value="CHIT_BIND_RR_1"/>
    <property type="match status" value="1"/>
</dbReference>
<accession>A0ABD2XAN8</accession>
<organism evidence="4 5">
    <name type="scientific">Trichogramma kaykai</name>
    <dbReference type="NCBI Taxonomy" id="54128"/>
    <lineage>
        <taxon>Eukaryota</taxon>
        <taxon>Metazoa</taxon>
        <taxon>Ecdysozoa</taxon>
        <taxon>Arthropoda</taxon>
        <taxon>Hexapoda</taxon>
        <taxon>Insecta</taxon>
        <taxon>Pterygota</taxon>
        <taxon>Neoptera</taxon>
        <taxon>Endopterygota</taxon>
        <taxon>Hymenoptera</taxon>
        <taxon>Apocrita</taxon>
        <taxon>Proctotrupomorpha</taxon>
        <taxon>Chalcidoidea</taxon>
        <taxon>Trichogrammatidae</taxon>
        <taxon>Trichogramma</taxon>
    </lineage>
</organism>
<dbReference type="PANTHER" id="PTHR12236">
    <property type="entry name" value="STRUCTURAL CONTITUENT OF CUTICLE"/>
    <property type="match status" value="1"/>
</dbReference>
<dbReference type="PANTHER" id="PTHR12236:SF86">
    <property type="entry name" value="CCP84AC-RELATED"/>
    <property type="match status" value="1"/>
</dbReference>
<keyword evidence="5" id="KW-1185">Reference proteome</keyword>
<dbReference type="Pfam" id="PF00379">
    <property type="entry name" value="Chitin_bind_4"/>
    <property type="match status" value="1"/>
</dbReference>
<keyword evidence="3" id="KW-0732">Signal</keyword>
<evidence type="ECO:0000256" key="2">
    <source>
        <dbReference type="PROSITE-ProRule" id="PRU00497"/>
    </source>
</evidence>
<gene>
    <name evidence="4" type="ORF">TKK_004802</name>
</gene>
<reference evidence="4 5" key="1">
    <citation type="journal article" date="2024" name="bioRxiv">
        <title>A reference genome for Trichogramma kaykai: A tiny desert-dwelling parasitoid wasp with competing sex-ratio distorters.</title>
        <authorList>
            <person name="Culotta J."/>
            <person name="Lindsey A.R."/>
        </authorList>
    </citation>
    <scope>NUCLEOTIDE SEQUENCE [LARGE SCALE GENOMIC DNA]</scope>
    <source>
        <strain evidence="4 5">KSX58</strain>
    </source>
</reference>
<dbReference type="EMBL" id="JBJJXI010000037">
    <property type="protein sequence ID" value="KAL3402280.1"/>
    <property type="molecule type" value="Genomic_DNA"/>
</dbReference>
<dbReference type="AlphaFoldDB" id="A0ABD2XAN8"/>
<evidence type="ECO:0000313" key="4">
    <source>
        <dbReference type="EMBL" id="KAL3402280.1"/>
    </source>
</evidence>
<name>A0ABD2XAN8_9HYME</name>
<sequence length="180" mass="20049">MSATCFLQSILFSALALNVAQGSILPAAYYHPGHYHPGHYHPGHYHPGHYHLGLIQPSTWIQHVQLDHYDPHPQYSFNYGVADETTGDFKQQHETRDGDRVVGSYSLVEPDGSRRIVDYTADDVHGFNAVVRKEPAFDKKIVAVVANHQLNSPLGIAALPVQQPILVSSGVQQQQHQKQD</sequence>
<feature type="signal peptide" evidence="3">
    <location>
        <begin position="1"/>
        <end position="22"/>
    </location>
</feature>
<dbReference type="Proteomes" id="UP001627154">
    <property type="component" value="Unassembled WGS sequence"/>
</dbReference>
<dbReference type="InterPro" id="IPR051217">
    <property type="entry name" value="Insect_Cuticle_Struc_Prot"/>
</dbReference>
<dbReference type="InterPro" id="IPR031311">
    <property type="entry name" value="CHIT_BIND_RR_consensus"/>
</dbReference>
<evidence type="ECO:0000256" key="1">
    <source>
        <dbReference type="ARBA" id="ARBA00022460"/>
    </source>
</evidence>
<proteinExistence type="predicted"/>
<keyword evidence="1 2" id="KW-0193">Cuticle</keyword>
<dbReference type="PROSITE" id="PS51155">
    <property type="entry name" value="CHIT_BIND_RR_2"/>
    <property type="match status" value="1"/>
</dbReference>
<evidence type="ECO:0000256" key="3">
    <source>
        <dbReference type="SAM" id="SignalP"/>
    </source>
</evidence>